<name>A0A2C5YK64_9HYPO</name>
<protein>
    <submittedName>
        <fullName evidence="2">Uncharacterized protein</fullName>
    </submittedName>
</protein>
<evidence type="ECO:0000313" key="3">
    <source>
        <dbReference type="Proteomes" id="UP000226431"/>
    </source>
</evidence>
<keyword evidence="3" id="KW-1185">Reference proteome</keyword>
<dbReference type="AlphaFoldDB" id="A0A2C5YK64"/>
<dbReference type="STRING" id="2004952.A0A2C5YK64"/>
<comment type="caution">
    <text evidence="2">The sequence shown here is derived from an EMBL/GenBank/DDBJ whole genome shotgun (WGS) entry which is preliminary data.</text>
</comment>
<evidence type="ECO:0000256" key="1">
    <source>
        <dbReference type="SAM" id="MobiDB-lite"/>
    </source>
</evidence>
<feature type="region of interest" description="Disordered" evidence="1">
    <location>
        <begin position="1"/>
        <end position="78"/>
    </location>
</feature>
<reference evidence="2 3" key="1">
    <citation type="submission" date="2017-06" db="EMBL/GenBank/DDBJ databases">
        <title>Ant-infecting Ophiocordyceps genomes reveal a high diversity of potential behavioral manipulation genes and a possible major role for enterotoxins.</title>
        <authorList>
            <person name="De Bekker C."/>
            <person name="Evans H.C."/>
            <person name="Brachmann A."/>
            <person name="Hughes D.P."/>
        </authorList>
    </citation>
    <scope>NUCLEOTIDE SEQUENCE [LARGE SCALE GENOMIC DNA]</scope>
    <source>
        <strain evidence="2 3">Map16</strain>
    </source>
</reference>
<organism evidence="2 3">
    <name type="scientific">Ophiocordyceps camponoti-rufipedis</name>
    <dbReference type="NCBI Taxonomy" id="2004952"/>
    <lineage>
        <taxon>Eukaryota</taxon>
        <taxon>Fungi</taxon>
        <taxon>Dikarya</taxon>
        <taxon>Ascomycota</taxon>
        <taxon>Pezizomycotina</taxon>
        <taxon>Sordariomycetes</taxon>
        <taxon>Hypocreomycetidae</taxon>
        <taxon>Hypocreales</taxon>
        <taxon>Ophiocordycipitaceae</taxon>
        <taxon>Ophiocordyceps</taxon>
    </lineage>
</organism>
<dbReference type="OrthoDB" id="5423493at2759"/>
<gene>
    <name evidence="2" type="ORF">CDD80_6388</name>
</gene>
<proteinExistence type="predicted"/>
<evidence type="ECO:0000313" key="2">
    <source>
        <dbReference type="EMBL" id="PHH69895.1"/>
    </source>
</evidence>
<dbReference type="Proteomes" id="UP000226431">
    <property type="component" value="Unassembled WGS sequence"/>
</dbReference>
<sequence>MDTADLAPDADELSHLNPRARRINRPHTQAPVLVPKQTTRQPTAKKTYRRRCSDKENQSNEEATDEEESALVPLPDDTFDDGVGVHVASADELKKAARKFREVDKWELEFEEVTESSSPQDAR</sequence>
<accession>A0A2C5YK64</accession>
<dbReference type="EMBL" id="NJES01000697">
    <property type="protein sequence ID" value="PHH69895.1"/>
    <property type="molecule type" value="Genomic_DNA"/>
</dbReference>